<evidence type="ECO:0000259" key="9">
    <source>
        <dbReference type="Pfam" id="PF02777"/>
    </source>
</evidence>
<feature type="domain" description="Manganese/iron superoxide dismutase C-terminal" evidence="9">
    <location>
        <begin position="96"/>
        <end position="200"/>
    </location>
</feature>
<dbReference type="Pfam" id="PF00081">
    <property type="entry name" value="Sod_Fe_N"/>
    <property type="match status" value="1"/>
</dbReference>
<name>A0ABY4ST03_9ENTR</name>
<evidence type="ECO:0000313" key="11">
    <source>
        <dbReference type="Proteomes" id="UP001056834"/>
    </source>
</evidence>
<evidence type="ECO:0000313" key="10">
    <source>
        <dbReference type="EMBL" id="URJ25116.1"/>
    </source>
</evidence>
<dbReference type="Gene3D" id="1.10.287.990">
    <property type="entry name" value="Fe,Mn superoxide dismutase (SOD) domain"/>
    <property type="match status" value="1"/>
</dbReference>
<reference evidence="10" key="1">
    <citation type="submission" date="2022-05" db="EMBL/GenBank/DDBJ databases">
        <title>Impact of host demography and evolutionary history on endosymbiont molecular evolution: a test in carpenter ants (Genus Camponotus) and their Blochmannia endosymbionts.</title>
        <authorList>
            <person name="Manthey J.D."/>
            <person name="Giron J.C."/>
            <person name="Hruska J.P."/>
        </authorList>
    </citation>
    <scope>NUCLEOTIDE SEQUENCE</scope>
    <source>
        <strain evidence="10">C-006</strain>
    </source>
</reference>
<comment type="similarity">
    <text evidence="2 7">Belongs to the iron/manganese superoxide dismutase family.</text>
</comment>
<sequence length="206" mass="24238">MKFILPPLNYTYNALEPFFDAKTMEIHYTKHHQTYIDNANAALSDLPEFSNFTAIELIKKLNDLPKNKRTILRNNIGGHINHSFFWKYLKKNTILQGPLKDAIESNFKDISYFKDCFEKTAISRFGSGWVWLIKQKNTLSIVSTANQDNPLMGLEISGTHGYPILGLDVWEHAYYLKYQNRRIDYIKAFWNVINWNEVSNQFERYV</sequence>
<proteinExistence type="inferred from homology"/>
<dbReference type="SUPFAM" id="SSF46609">
    <property type="entry name" value="Fe,Mn superoxide dismutase (SOD), N-terminal domain"/>
    <property type="match status" value="1"/>
</dbReference>
<dbReference type="InterPro" id="IPR019833">
    <property type="entry name" value="Mn/Fe_SOD_BS"/>
</dbReference>
<dbReference type="InterPro" id="IPR001189">
    <property type="entry name" value="Mn/Fe_SOD"/>
</dbReference>
<evidence type="ECO:0000256" key="2">
    <source>
        <dbReference type="ARBA" id="ARBA00008714"/>
    </source>
</evidence>
<organism evidence="10 11">
    <name type="scientific">Candidatus Blochmannia ocreatus</name>
    <name type="common">nom. nud.</name>
    <dbReference type="NCBI Taxonomy" id="251538"/>
    <lineage>
        <taxon>Bacteria</taxon>
        <taxon>Pseudomonadati</taxon>
        <taxon>Pseudomonadota</taxon>
        <taxon>Gammaproteobacteria</taxon>
        <taxon>Enterobacterales</taxon>
        <taxon>Enterobacteriaceae</taxon>
        <taxon>ant endosymbionts</taxon>
        <taxon>Candidatus Blochmanniella</taxon>
    </lineage>
</organism>
<dbReference type="SUPFAM" id="SSF54719">
    <property type="entry name" value="Fe,Mn superoxide dismutase (SOD), C-terminal domain"/>
    <property type="match status" value="1"/>
</dbReference>
<dbReference type="PIRSF" id="PIRSF000349">
    <property type="entry name" value="SODismutase"/>
    <property type="match status" value="1"/>
</dbReference>
<evidence type="ECO:0000256" key="4">
    <source>
        <dbReference type="ARBA" id="ARBA00022723"/>
    </source>
</evidence>
<dbReference type="PANTHER" id="PTHR43595:SF2">
    <property type="entry name" value="SMALL RIBOSOMAL SUBUNIT PROTEIN MS42"/>
    <property type="match status" value="1"/>
</dbReference>
<feature type="domain" description="Manganese/iron superoxide dismutase N-terminal" evidence="8">
    <location>
        <begin position="2"/>
        <end position="89"/>
    </location>
</feature>
<protein>
    <recommendedName>
        <fullName evidence="3 7">Superoxide dismutase</fullName>
        <ecNumber evidence="3 7">1.15.1.1</ecNumber>
    </recommendedName>
</protein>
<dbReference type="Proteomes" id="UP001056834">
    <property type="component" value="Chromosome"/>
</dbReference>
<dbReference type="PRINTS" id="PR01703">
    <property type="entry name" value="MNSODISMTASE"/>
</dbReference>
<keyword evidence="11" id="KW-1185">Reference proteome</keyword>
<evidence type="ECO:0000256" key="7">
    <source>
        <dbReference type="RuleBase" id="RU000414"/>
    </source>
</evidence>
<evidence type="ECO:0000256" key="1">
    <source>
        <dbReference type="ARBA" id="ARBA00002170"/>
    </source>
</evidence>
<comment type="function">
    <text evidence="7">Destroys radicals which are normally produced within the cells and which are toxic to biological systems.</text>
</comment>
<gene>
    <name evidence="10" type="ORF">M9405_03220</name>
</gene>
<accession>A0ABY4ST03</accession>
<dbReference type="EMBL" id="CP097762">
    <property type="protein sequence ID" value="URJ25116.1"/>
    <property type="molecule type" value="Genomic_DNA"/>
</dbReference>
<dbReference type="EC" id="1.15.1.1" evidence="3 7"/>
<keyword evidence="5 7" id="KW-0560">Oxidoreductase</keyword>
<evidence type="ECO:0000256" key="6">
    <source>
        <dbReference type="ARBA" id="ARBA00049204"/>
    </source>
</evidence>
<dbReference type="InterPro" id="IPR036324">
    <property type="entry name" value="Mn/Fe_SOD_N_sf"/>
</dbReference>
<comment type="catalytic activity">
    <reaction evidence="6 7">
        <text>2 superoxide + 2 H(+) = H2O2 + O2</text>
        <dbReference type="Rhea" id="RHEA:20696"/>
        <dbReference type="ChEBI" id="CHEBI:15378"/>
        <dbReference type="ChEBI" id="CHEBI:15379"/>
        <dbReference type="ChEBI" id="CHEBI:16240"/>
        <dbReference type="ChEBI" id="CHEBI:18421"/>
        <dbReference type="EC" id="1.15.1.1"/>
    </reaction>
</comment>
<evidence type="ECO:0000256" key="3">
    <source>
        <dbReference type="ARBA" id="ARBA00012682"/>
    </source>
</evidence>
<dbReference type="InterPro" id="IPR036314">
    <property type="entry name" value="SOD_C_sf"/>
</dbReference>
<comment type="function">
    <text evidence="1">Destroys superoxide anion radicals which are normally produced within the cells and which are toxic to biological systems.</text>
</comment>
<dbReference type="Pfam" id="PF02777">
    <property type="entry name" value="Sod_Fe_C"/>
    <property type="match status" value="1"/>
</dbReference>
<evidence type="ECO:0000259" key="8">
    <source>
        <dbReference type="Pfam" id="PF00081"/>
    </source>
</evidence>
<keyword evidence="4 7" id="KW-0479">Metal-binding</keyword>
<dbReference type="Gene3D" id="3.55.40.20">
    <property type="entry name" value="Iron/manganese superoxide dismutase, C-terminal domain"/>
    <property type="match status" value="1"/>
</dbReference>
<dbReference type="PROSITE" id="PS00088">
    <property type="entry name" value="SOD_MN"/>
    <property type="match status" value="1"/>
</dbReference>
<evidence type="ECO:0000256" key="5">
    <source>
        <dbReference type="ARBA" id="ARBA00023002"/>
    </source>
</evidence>
<dbReference type="RefSeq" id="WP_250223247.1">
    <property type="nucleotide sequence ID" value="NZ_CP097762.1"/>
</dbReference>
<dbReference type="PANTHER" id="PTHR43595">
    <property type="entry name" value="37S RIBOSOMAL PROTEIN S26, MITOCHONDRIAL"/>
    <property type="match status" value="1"/>
</dbReference>
<dbReference type="InterPro" id="IPR019832">
    <property type="entry name" value="Mn/Fe_SOD_C"/>
</dbReference>
<dbReference type="InterPro" id="IPR019831">
    <property type="entry name" value="Mn/Fe_SOD_N"/>
</dbReference>